<keyword evidence="6 13" id="KW-0147">Chitin-binding</keyword>
<keyword evidence="8" id="KW-0146">Chitin degradation</keyword>
<dbReference type="EC" id="3.2.1.14" evidence="4"/>
<evidence type="ECO:0000256" key="8">
    <source>
        <dbReference type="ARBA" id="ARBA00023024"/>
    </source>
</evidence>
<name>A0AAN7D5C8_9PEZI</name>
<evidence type="ECO:0000256" key="9">
    <source>
        <dbReference type="ARBA" id="ARBA00023026"/>
    </source>
</evidence>
<dbReference type="PROSITE" id="PS51910">
    <property type="entry name" value="GH18_2"/>
    <property type="match status" value="1"/>
</dbReference>
<dbReference type="PROSITE" id="PS51782">
    <property type="entry name" value="LYSM"/>
    <property type="match status" value="2"/>
</dbReference>
<protein>
    <recommendedName>
        <fullName evidence="4">chitinase</fullName>
        <ecNumber evidence="4">3.2.1.14</ecNumber>
    </recommendedName>
</protein>
<dbReference type="CDD" id="cd00035">
    <property type="entry name" value="ChtBD1"/>
    <property type="match status" value="1"/>
</dbReference>
<keyword evidence="11 14" id="KW-0326">Glycosidase</keyword>
<dbReference type="InterPro" id="IPR001579">
    <property type="entry name" value="Glyco_hydro_18_chit_AS"/>
</dbReference>
<evidence type="ECO:0000256" key="4">
    <source>
        <dbReference type="ARBA" id="ARBA00012729"/>
    </source>
</evidence>
<comment type="caution">
    <text evidence="18">The sequence shown here is derived from an EMBL/GenBank/DDBJ whole genome shotgun (WGS) entry which is preliminary data.</text>
</comment>
<dbReference type="GO" id="GO:0008061">
    <property type="term" value="F:chitin binding"/>
    <property type="evidence" value="ECO:0007669"/>
    <property type="project" value="UniProtKB-UniRule"/>
</dbReference>
<accession>A0AAN7D5C8</accession>
<evidence type="ECO:0000256" key="3">
    <source>
        <dbReference type="ARBA" id="ARBA00008682"/>
    </source>
</evidence>
<dbReference type="InterPro" id="IPR053214">
    <property type="entry name" value="LysM12-like"/>
</dbReference>
<proteinExistence type="inferred from homology"/>
<evidence type="ECO:0000259" key="15">
    <source>
        <dbReference type="PROSITE" id="PS50941"/>
    </source>
</evidence>
<dbReference type="SUPFAM" id="SSF54106">
    <property type="entry name" value="LysM domain"/>
    <property type="match status" value="1"/>
</dbReference>
<dbReference type="Gene3D" id="3.30.60.10">
    <property type="entry name" value="Endochitinase-like"/>
    <property type="match status" value="1"/>
</dbReference>
<dbReference type="SMART" id="SM00636">
    <property type="entry name" value="Glyco_18"/>
    <property type="match status" value="1"/>
</dbReference>
<feature type="disulfide bond" evidence="13">
    <location>
        <begin position="156"/>
        <end position="168"/>
    </location>
</feature>
<keyword evidence="10" id="KW-0119">Carbohydrate metabolism</keyword>
<dbReference type="SUPFAM" id="SSF57016">
    <property type="entry name" value="Plant lectins/antimicrobial peptides"/>
    <property type="match status" value="1"/>
</dbReference>
<dbReference type="GO" id="GO:0000272">
    <property type="term" value="P:polysaccharide catabolic process"/>
    <property type="evidence" value="ECO:0007669"/>
    <property type="project" value="UniProtKB-KW"/>
</dbReference>
<evidence type="ECO:0000259" key="17">
    <source>
        <dbReference type="PROSITE" id="PS51910"/>
    </source>
</evidence>
<dbReference type="GO" id="GO:0005576">
    <property type="term" value="C:extracellular region"/>
    <property type="evidence" value="ECO:0007669"/>
    <property type="project" value="UniProtKB-SubCell"/>
</dbReference>
<dbReference type="SUPFAM" id="SSF51445">
    <property type="entry name" value="(Trans)glycosidases"/>
    <property type="match status" value="1"/>
</dbReference>
<sequence>MGQTCSYIFVEPGDSCGALASRCGISDADFTKYNPGSNFCSTLMPKQPVCCSEGDLPDLKPKPNADGTCASYTVQPGEYCALIAENHYISVADIESYNAQTWGWAGCNSLARYANICLSPGDPPMPSPVDNAICGPQVPGTARPADWSQIATLNPCPLNACCNIWGQCGITPEFCTPSKSSTAAPGTNGCISHCGTDVVSSSNPPAEFLKVGYFEAFNVDQRPCLNMQADQIPQDSGFTHVHYAFAGIAPGNFTVDVSANEDQFQLFAQGTASFKRILSLGGWSDPGVENSATAAFREAVSTAENRAAFAQNIADFLEQHGLDGIDLDWEYPSTRQEGANYLAFVRQVRRSFAQSSPTDGRIKTISVAVPASYYYLQHFPVGAIAEAADYLVFMAYDLHGAWDYGSETSQDGCGPLGDCLRSHVNTTETGYELAMVTKARAPSAKVVVGLASYGRAFKMAQPTCRRGPTCRYLGEEQASPGRCTRSPGIIAQAEIDELIAAKPAGLYSWYDAASDSDMVQYDTDSWAAYLSESTKESRRARYRELNLGGSADWAIDLAAFVPGDGNDD</sequence>
<comment type="caution">
    <text evidence="13">Lacks conserved residue(s) required for the propagation of feature annotation.</text>
</comment>
<dbReference type="Gene3D" id="3.10.350.10">
    <property type="entry name" value="LysM domain"/>
    <property type="match status" value="2"/>
</dbReference>
<dbReference type="InterPro" id="IPR001002">
    <property type="entry name" value="Chitin-bd_1"/>
</dbReference>
<dbReference type="GO" id="GO:0008843">
    <property type="term" value="F:endochitinase activity"/>
    <property type="evidence" value="ECO:0007669"/>
    <property type="project" value="UniProtKB-EC"/>
</dbReference>
<evidence type="ECO:0000256" key="5">
    <source>
        <dbReference type="ARBA" id="ARBA00022525"/>
    </source>
</evidence>
<dbReference type="InterPro" id="IPR018392">
    <property type="entry name" value="LysM"/>
</dbReference>
<evidence type="ECO:0000256" key="7">
    <source>
        <dbReference type="ARBA" id="ARBA00022801"/>
    </source>
</evidence>
<keyword evidence="5" id="KW-0964">Secreted</keyword>
<dbReference type="PROSITE" id="PS01095">
    <property type="entry name" value="GH18_1"/>
    <property type="match status" value="1"/>
</dbReference>
<dbReference type="Pfam" id="PF01476">
    <property type="entry name" value="LysM"/>
    <property type="match status" value="2"/>
</dbReference>
<organism evidence="18 19">
    <name type="scientific">Corynascus novoguineensis</name>
    <dbReference type="NCBI Taxonomy" id="1126955"/>
    <lineage>
        <taxon>Eukaryota</taxon>
        <taxon>Fungi</taxon>
        <taxon>Dikarya</taxon>
        <taxon>Ascomycota</taxon>
        <taxon>Pezizomycotina</taxon>
        <taxon>Sordariomycetes</taxon>
        <taxon>Sordariomycetidae</taxon>
        <taxon>Sordariales</taxon>
        <taxon>Chaetomiaceae</taxon>
        <taxon>Corynascus</taxon>
    </lineage>
</organism>
<evidence type="ECO:0000256" key="13">
    <source>
        <dbReference type="PROSITE-ProRule" id="PRU00261"/>
    </source>
</evidence>
<feature type="disulfide bond" evidence="13">
    <location>
        <begin position="161"/>
        <end position="175"/>
    </location>
</feature>
<dbReference type="GO" id="GO:0006032">
    <property type="term" value="P:chitin catabolic process"/>
    <property type="evidence" value="ECO:0007669"/>
    <property type="project" value="UniProtKB-KW"/>
</dbReference>
<feature type="domain" description="Chitin-binding type-1" evidence="15">
    <location>
        <begin position="131"/>
        <end position="196"/>
    </location>
</feature>
<dbReference type="Gene3D" id="3.10.50.10">
    <property type="match status" value="1"/>
</dbReference>
<dbReference type="InterPro" id="IPR036779">
    <property type="entry name" value="LysM_dom_sf"/>
</dbReference>
<dbReference type="InterPro" id="IPR017853">
    <property type="entry name" value="GH"/>
</dbReference>
<comment type="subcellular location">
    <subcellularLocation>
        <location evidence="2">Secreted</location>
    </subcellularLocation>
</comment>
<dbReference type="Proteomes" id="UP001303647">
    <property type="component" value="Unassembled WGS sequence"/>
</dbReference>
<evidence type="ECO:0000256" key="1">
    <source>
        <dbReference type="ARBA" id="ARBA00000822"/>
    </source>
</evidence>
<dbReference type="Pfam" id="PF00704">
    <property type="entry name" value="Glyco_hydro_18"/>
    <property type="match status" value="1"/>
</dbReference>
<comment type="similarity">
    <text evidence="3">Belongs to the glycosyl hydrolase 18 family. Chitinase class V subfamily.</text>
</comment>
<evidence type="ECO:0000256" key="6">
    <source>
        <dbReference type="ARBA" id="ARBA00022669"/>
    </source>
</evidence>
<gene>
    <name evidence="18" type="ORF">C7999DRAFT_10271</name>
</gene>
<feature type="domain" description="GH18" evidence="17">
    <location>
        <begin position="208"/>
        <end position="568"/>
    </location>
</feature>
<keyword evidence="9" id="KW-0843">Virulence</keyword>
<dbReference type="SMART" id="SM00257">
    <property type="entry name" value="LysM"/>
    <property type="match status" value="2"/>
</dbReference>
<dbReference type="PANTHER" id="PTHR47700">
    <property type="entry name" value="V CHITINASE, PUTATIVE (AFU_ORTHOLOGUE AFUA_6G13720)-RELATED"/>
    <property type="match status" value="1"/>
</dbReference>
<comment type="catalytic activity">
    <reaction evidence="1">
        <text>Random endo-hydrolysis of N-acetyl-beta-D-glucosaminide (1-&gt;4)-beta-linkages in chitin and chitodextrins.</text>
        <dbReference type="EC" id="3.2.1.14"/>
    </reaction>
</comment>
<keyword evidence="19" id="KW-1185">Reference proteome</keyword>
<dbReference type="PROSITE" id="PS50941">
    <property type="entry name" value="CHIT_BIND_I_2"/>
    <property type="match status" value="1"/>
</dbReference>
<evidence type="ECO:0000313" key="19">
    <source>
        <dbReference type="Proteomes" id="UP001303647"/>
    </source>
</evidence>
<evidence type="ECO:0000313" key="18">
    <source>
        <dbReference type="EMBL" id="KAK4252203.1"/>
    </source>
</evidence>
<dbReference type="InterPro" id="IPR029070">
    <property type="entry name" value="Chitinase_insertion_sf"/>
</dbReference>
<dbReference type="PANTHER" id="PTHR47700:SF2">
    <property type="entry name" value="CHITINASE"/>
    <property type="match status" value="1"/>
</dbReference>
<dbReference type="AlphaFoldDB" id="A0AAN7D5C8"/>
<dbReference type="InterPro" id="IPR036861">
    <property type="entry name" value="Endochitinase-like_sf"/>
</dbReference>
<evidence type="ECO:0000256" key="11">
    <source>
        <dbReference type="ARBA" id="ARBA00023295"/>
    </source>
</evidence>
<evidence type="ECO:0000256" key="12">
    <source>
        <dbReference type="ARBA" id="ARBA00023326"/>
    </source>
</evidence>
<evidence type="ECO:0000259" key="16">
    <source>
        <dbReference type="PROSITE" id="PS51782"/>
    </source>
</evidence>
<keyword evidence="12" id="KW-0624">Polysaccharide degradation</keyword>
<keyword evidence="13" id="KW-1015">Disulfide bond</keyword>
<feature type="domain" description="LysM" evidence="16">
    <location>
        <begin position="70"/>
        <end position="118"/>
    </location>
</feature>
<evidence type="ECO:0000256" key="10">
    <source>
        <dbReference type="ARBA" id="ARBA00023277"/>
    </source>
</evidence>
<evidence type="ECO:0000256" key="2">
    <source>
        <dbReference type="ARBA" id="ARBA00004613"/>
    </source>
</evidence>
<dbReference type="SUPFAM" id="SSF54556">
    <property type="entry name" value="Chitinase insertion domain"/>
    <property type="match status" value="1"/>
</dbReference>
<feature type="domain" description="LysM" evidence="16">
    <location>
        <begin position="6"/>
        <end position="51"/>
    </location>
</feature>
<reference evidence="18" key="1">
    <citation type="journal article" date="2023" name="Mol. Phylogenet. Evol.">
        <title>Genome-scale phylogeny and comparative genomics of the fungal order Sordariales.</title>
        <authorList>
            <person name="Hensen N."/>
            <person name="Bonometti L."/>
            <person name="Westerberg I."/>
            <person name="Brannstrom I.O."/>
            <person name="Guillou S."/>
            <person name="Cros-Aarteil S."/>
            <person name="Calhoun S."/>
            <person name="Haridas S."/>
            <person name="Kuo A."/>
            <person name="Mondo S."/>
            <person name="Pangilinan J."/>
            <person name="Riley R."/>
            <person name="LaButti K."/>
            <person name="Andreopoulos B."/>
            <person name="Lipzen A."/>
            <person name="Chen C."/>
            <person name="Yan M."/>
            <person name="Daum C."/>
            <person name="Ng V."/>
            <person name="Clum A."/>
            <person name="Steindorff A."/>
            <person name="Ohm R.A."/>
            <person name="Martin F."/>
            <person name="Silar P."/>
            <person name="Natvig D.O."/>
            <person name="Lalanne C."/>
            <person name="Gautier V."/>
            <person name="Ament-Velasquez S.L."/>
            <person name="Kruys A."/>
            <person name="Hutchinson M.I."/>
            <person name="Powell A.J."/>
            <person name="Barry K."/>
            <person name="Miller A.N."/>
            <person name="Grigoriev I.V."/>
            <person name="Debuchy R."/>
            <person name="Gladieux P."/>
            <person name="Hiltunen Thoren M."/>
            <person name="Johannesson H."/>
        </authorList>
    </citation>
    <scope>NUCLEOTIDE SEQUENCE</scope>
    <source>
        <strain evidence="18">CBS 359.72</strain>
    </source>
</reference>
<dbReference type="InterPro" id="IPR011583">
    <property type="entry name" value="Chitinase_II/V-like_cat"/>
</dbReference>
<reference evidence="18" key="2">
    <citation type="submission" date="2023-05" db="EMBL/GenBank/DDBJ databases">
        <authorList>
            <consortium name="Lawrence Berkeley National Laboratory"/>
            <person name="Steindorff A."/>
            <person name="Hensen N."/>
            <person name="Bonometti L."/>
            <person name="Westerberg I."/>
            <person name="Brannstrom I.O."/>
            <person name="Guillou S."/>
            <person name="Cros-Aarteil S."/>
            <person name="Calhoun S."/>
            <person name="Haridas S."/>
            <person name="Kuo A."/>
            <person name="Mondo S."/>
            <person name="Pangilinan J."/>
            <person name="Riley R."/>
            <person name="Labutti K."/>
            <person name="Andreopoulos B."/>
            <person name="Lipzen A."/>
            <person name="Chen C."/>
            <person name="Yanf M."/>
            <person name="Daum C."/>
            <person name="Ng V."/>
            <person name="Clum A."/>
            <person name="Ohm R."/>
            <person name="Martin F."/>
            <person name="Silar P."/>
            <person name="Natvig D."/>
            <person name="Lalanne C."/>
            <person name="Gautier V."/>
            <person name="Ament-Velasquez S.L."/>
            <person name="Kruys A."/>
            <person name="Hutchinson M.I."/>
            <person name="Powell A.J."/>
            <person name="Barry K."/>
            <person name="Miller A.N."/>
            <person name="Grigoriev I.V."/>
            <person name="Debuchy R."/>
            <person name="Gladieux P."/>
            <person name="Thoren M.H."/>
            <person name="Johannesson H."/>
        </authorList>
    </citation>
    <scope>NUCLEOTIDE SEQUENCE</scope>
    <source>
        <strain evidence="18">CBS 359.72</strain>
    </source>
</reference>
<dbReference type="Gene3D" id="3.20.20.80">
    <property type="entry name" value="Glycosidases"/>
    <property type="match status" value="1"/>
</dbReference>
<evidence type="ECO:0000256" key="14">
    <source>
        <dbReference type="RuleBase" id="RU000489"/>
    </source>
</evidence>
<feature type="disulfide bond" evidence="13">
    <location>
        <begin position="190"/>
        <end position="194"/>
    </location>
</feature>
<dbReference type="EMBL" id="MU857602">
    <property type="protein sequence ID" value="KAK4252203.1"/>
    <property type="molecule type" value="Genomic_DNA"/>
</dbReference>
<dbReference type="InterPro" id="IPR001223">
    <property type="entry name" value="Glyco_hydro18_cat"/>
</dbReference>
<dbReference type="CDD" id="cd00118">
    <property type="entry name" value="LysM"/>
    <property type="match status" value="2"/>
</dbReference>
<keyword evidence="7 14" id="KW-0378">Hydrolase</keyword>